<proteinExistence type="predicted"/>
<protein>
    <submittedName>
        <fullName evidence="1">Uncharacterized protein</fullName>
    </submittedName>
</protein>
<dbReference type="EMBL" id="JACHLL010000001">
    <property type="protein sequence ID" value="MBB6340635.1"/>
    <property type="molecule type" value="Genomic_DNA"/>
</dbReference>
<dbReference type="AlphaFoldDB" id="A0A7X0BRV1"/>
<reference evidence="1 2" key="1">
    <citation type="submission" date="2020-08" db="EMBL/GenBank/DDBJ databases">
        <title>Functional genomics of gut bacteria from endangered species of beetles.</title>
        <authorList>
            <person name="Carlos-Shanley C."/>
        </authorList>
    </citation>
    <scope>NUCLEOTIDE SEQUENCE [LARGE SCALE GENOMIC DNA]</scope>
    <source>
        <strain evidence="1 2">S00202</strain>
    </source>
</reference>
<name>A0A7X0BRV1_9PSED</name>
<keyword evidence="2" id="KW-1185">Reference proteome</keyword>
<evidence type="ECO:0000313" key="1">
    <source>
        <dbReference type="EMBL" id="MBB6340635.1"/>
    </source>
</evidence>
<organism evidence="1 2">
    <name type="scientific">Pseudomonas fluvialis</name>
    <dbReference type="NCBI Taxonomy" id="1793966"/>
    <lineage>
        <taxon>Bacteria</taxon>
        <taxon>Pseudomonadati</taxon>
        <taxon>Pseudomonadota</taxon>
        <taxon>Gammaproteobacteria</taxon>
        <taxon>Pseudomonadales</taxon>
        <taxon>Pseudomonadaceae</taxon>
        <taxon>Pseudomonas</taxon>
    </lineage>
</organism>
<accession>A0A7X0BRV1</accession>
<dbReference type="Proteomes" id="UP000557193">
    <property type="component" value="Unassembled WGS sequence"/>
</dbReference>
<comment type="caution">
    <text evidence="1">The sequence shown here is derived from an EMBL/GenBank/DDBJ whole genome shotgun (WGS) entry which is preliminary data.</text>
</comment>
<evidence type="ECO:0000313" key="2">
    <source>
        <dbReference type="Proteomes" id="UP000557193"/>
    </source>
</evidence>
<gene>
    <name evidence="1" type="ORF">HNP49_000785</name>
</gene>
<sequence>MICKHCDVTPGSGCSIFPSCIVKPFPTLRLAEGVYRQPPLHDAWVEPIRVAAPAS</sequence>